<sequence>MSEFYIVKYTIGHHIQQQTLLYQKEQLADRA</sequence>
<dbReference type="AlphaFoldDB" id="A0A0A8XTG3"/>
<proteinExistence type="predicted"/>
<dbReference type="EMBL" id="GBRH01282883">
    <property type="protein sequence ID" value="JAD15012.1"/>
    <property type="molecule type" value="Transcribed_RNA"/>
</dbReference>
<evidence type="ECO:0000313" key="1">
    <source>
        <dbReference type="EMBL" id="JAD15012.1"/>
    </source>
</evidence>
<organism evidence="1">
    <name type="scientific">Arundo donax</name>
    <name type="common">Giant reed</name>
    <name type="synonym">Donax arundinaceus</name>
    <dbReference type="NCBI Taxonomy" id="35708"/>
    <lineage>
        <taxon>Eukaryota</taxon>
        <taxon>Viridiplantae</taxon>
        <taxon>Streptophyta</taxon>
        <taxon>Embryophyta</taxon>
        <taxon>Tracheophyta</taxon>
        <taxon>Spermatophyta</taxon>
        <taxon>Magnoliopsida</taxon>
        <taxon>Liliopsida</taxon>
        <taxon>Poales</taxon>
        <taxon>Poaceae</taxon>
        <taxon>PACMAD clade</taxon>
        <taxon>Arundinoideae</taxon>
        <taxon>Arundineae</taxon>
        <taxon>Arundo</taxon>
    </lineage>
</organism>
<reference evidence="1" key="2">
    <citation type="journal article" date="2015" name="Data Brief">
        <title>Shoot transcriptome of the giant reed, Arundo donax.</title>
        <authorList>
            <person name="Barrero R.A."/>
            <person name="Guerrero F.D."/>
            <person name="Moolhuijzen P."/>
            <person name="Goolsby J.A."/>
            <person name="Tidwell J."/>
            <person name="Bellgard S.E."/>
            <person name="Bellgard M.I."/>
        </authorList>
    </citation>
    <scope>NUCLEOTIDE SEQUENCE</scope>
    <source>
        <tissue evidence="1">Shoot tissue taken approximately 20 cm above the soil surface</tissue>
    </source>
</reference>
<protein>
    <submittedName>
        <fullName evidence="1">Uncharacterized protein</fullName>
    </submittedName>
</protein>
<name>A0A0A8XTG3_ARUDO</name>
<reference evidence="1" key="1">
    <citation type="submission" date="2014-09" db="EMBL/GenBank/DDBJ databases">
        <authorList>
            <person name="Magalhaes I.L.F."/>
            <person name="Oliveira U."/>
            <person name="Santos F.R."/>
            <person name="Vidigal T.H.D.A."/>
            <person name="Brescovit A.D."/>
            <person name="Santos A.J."/>
        </authorList>
    </citation>
    <scope>NUCLEOTIDE SEQUENCE</scope>
    <source>
        <tissue evidence="1">Shoot tissue taken approximately 20 cm above the soil surface</tissue>
    </source>
</reference>
<accession>A0A0A8XTG3</accession>